<dbReference type="EMBL" id="JAOPGA020000879">
    <property type="protein sequence ID" value="KAL0482645.1"/>
    <property type="molecule type" value="Genomic_DNA"/>
</dbReference>
<gene>
    <name evidence="6" type="ORF">AKO1_014339</name>
</gene>
<dbReference type="InterPro" id="IPR006913">
    <property type="entry name" value="CENP-V/GFA"/>
</dbReference>
<dbReference type="PROSITE" id="PS51891">
    <property type="entry name" value="CENP_V_GFA"/>
    <property type="match status" value="1"/>
</dbReference>
<reference evidence="6 7" key="1">
    <citation type="submission" date="2024-03" db="EMBL/GenBank/DDBJ databases">
        <title>The Acrasis kona genome and developmental transcriptomes reveal deep origins of eukaryotic multicellular pathways.</title>
        <authorList>
            <person name="Sheikh S."/>
            <person name="Fu C.-J."/>
            <person name="Brown M.W."/>
            <person name="Baldauf S.L."/>
        </authorList>
    </citation>
    <scope>NUCLEOTIDE SEQUENCE [LARGE SCALE GENOMIC DNA]</scope>
    <source>
        <strain evidence="6 7">ATCC MYA-3509</strain>
    </source>
</reference>
<dbReference type="PANTHER" id="PTHR33337">
    <property type="entry name" value="GFA DOMAIN-CONTAINING PROTEIN"/>
    <property type="match status" value="1"/>
</dbReference>
<dbReference type="GO" id="GO:0046872">
    <property type="term" value="F:metal ion binding"/>
    <property type="evidence" value="ECO:0007669"/>
    <property type="project" value="UniProtKB-KW"/>
</dbReference>
<feature type="domain" description="CENP-V/GFA" evidence="5">
    <location>
        <begin position="1"/>
        <end position="95"/>
    </location>
</feature>
<dbReference type="Pfam" id="PF04828">
    <property type="entry name" value="GFA"/>
    <property type="match status" value="1"/>
</dbReference>
<evidence type="ECO:0000313" key="7">
    <source>
        <dbReference type="Proteomes" id="UP001431209"/>
    </source>
</evidence>
<keyword evidence="3" id="KW-0862">Zinc</keyword>
<accession>A0AAW2YZL3</accession>
<comment type="caution">
    <text evidence="6">The sequence shown here is derived from an EMBL/GenBank/DDBJ whole genome shotgun (WGS) entry which is preliminary data.</text>
</comment>
<evidence type="ECO:0000256" key="1">
    <source>
        <dbReference type="ARBA" id="ARBA00005495"/>
    </source>
</evidence>
<dbReference type="PANTHER" id="PTHR33337:SF40">
    <property type="entry name" value="CENP-V_GFA DOMAIN-CONTAINING PROTEIN-RELATED"/>
    <property type="match status" value="1"/>
</dbReference>
<dbReference type="SUPFAM" id="SSF51316">
    <property type="entry name" value="Mss4-like"/>
    <property type="match status" value="1"/>
</dbReference>
<name>A0AAW2YZL3_9EUKA</name>
<protein>
    <submittedName>
        <fullName evidence="6">Glutathione-dependent formaldehyde-activating enzyme</fullName>
    </submittedName>
</protein>
<sequence>MNILCHCEVCRKVSGADYSHACWFNVDDFKIISGEDNLSSYSTSDRFKRFSCSICHAKVFGRMHPNKFFNNGSIAVPPSLYDVEFSRDFREQKHEAHAFYPRRIVDFPNDTTIKYRDMPKKFNGSGVVIQNEELRSKL</sequence>
<proteinExistence type="inferred from homology"/>
<organism evidence="6 7">
    <name type="scientific">Acrasis kona</name>
    <dbReference type="NCBI Taxonomy" id="1008807"/>
    <lineage>
        <taxon>Eukaryota</taxon>
        <taxon>Discoba</taxon>
        <taxon>Heterolobosea</taxon>
        <taxon>Tetramitia</taxon>
        <taxon>Eutetramitia</taxon>
        <taxon>Acrasidae</taxon>
        <taxon>Acrasis</taxon>
    </lineage>
</organism>
<evidence type="ECO:0000256" key="2">
    <source>
        <dbReference type="ARBA" id="ARBA00022723"/>
    </source>
</evidence>
<evidence type="ECO:0000256" key="3">
    <source>
        <dbReference type="ARBA" id="ARBA00022833"/>
    </source>
</evidence>
<dbReference type="Proteomes" id="UP001431209">
    <property type="component" value="Unassembled WGS sequence"/>
</dbReference>
<dbReference type="AlphaFoldDB" id="A0AAW2YZL3"/>
<keyword evidence="2" id="KW-0479">Metal-binding</keyword>
<comment type="similarity">
    <text evidence="1">Belongs to the Gfa family.</text>
</comment>
<keyword evidence="4" id="KW-0456">Lyase</keyword>
<dbReference type="InterPro" id="IPR011057">
    <property type="entry name" value="Mss4-like_sf"/>
</dbReference>
<evidence type="ECO:0000259" key="5">
    <source>
        <dbReference type="PROSITE" id="PS51891"/>
    </source>
</evidence>
<evidence type="ECO:0000256" key="4">
    <source>
        <dbReference type="ARBA" id="ARBA00023239"/>
    </source>
</evidence>
<keyword evidence="7" id="KW-1185">Reference proteome</keyword>
<dbReference type="GO" id="GO:0016846">
    <property type="term" value="F:carbon-sulfur lyase activity"/>
    <property type="evidence" value="ECO:0007669"/>
    <property type="project" value="InterPro"/>
</dbReference>
<dbReference type="Gene3D" id="3.90.1590.10">
    <property type="entry name" value="glutathione-dependent formaldehyde- activating enzyme (gfa)"/>
    <property type="match status" value="1"/>
</dbReference>
<evidence type="ECO:0000313" key="6">
    <source>
        <dbReference type="EMBL" id="KAL0482645.1"/>
    </source>
</evidence>